<feature type="compositionally biased region" description="Basic and acidic residues" evidence="2">
    <location>
        <begin position="190"/>
        <end position="206"/>
    </location>
</feature>
<dbReference type="EMBL" id="BTFZ01000006">
    <property type="protein sequence ID" value="GMM35486.1"/>
    <property type="molecule type" value="Genomic_DNA"/>
</dbReference>
<feature type="compositionally biased region" description="Polar residues" evidence="2">
    <location>
        <begin position="212"/>
        <end position="227"/>
    </location>
</feature>
<feature type="region of interest" description="Disordered" evidence="2">
    <location>
        <begin position="467"/>
        <end position="500"/>
    </location>
</feature>
<sequence>MADFSQINTITALQQSNVQKQLHSAHLKNHNREAKTSLHHPGNNIPHGLQRTITADHSKNGNFIDKSLWETERVLDNIRLEKKLAKLDLENMIFEYDKNKDISFMSDATEIKLLKESGEFGRKNIFTNNKHGQEKKRNIKKKSRFSDDVKTILDGKGSIKNNNQKKQTARVVGKSLDVNVTQNKKTSTKNADRPLPRINDNSKKSNDPSLGKHSQPNNLTRQSSSTKIVYPKPVTRSKSLRDITFDDGKTNYYSMVSNASSSNTTLDEIAQLKRDSLENEAKDASKSERLMKLYDVPKKNILDSDIESLGLESSFEYDLDFPGKEGQQYPLGKIEELEPLRMEKVAFSDGVKLNTNAVMESQSSPFSNQSPNSAELTDNDLSVMPTHFSSANNMTSTPAKLYSIDSSTPLIRKVSFANIEKEQTNSPEINTTHRAKEIQNPIFIEAKGRIEKIENQIYDNIDMDEEEQRKVENHQTSELPADTKSGNDFIDNGDSSDTILGDEDREQLEYEKLRLSYDLKVLEREREDFENAKKEFSIELAKLKSEKQKVQKMRQEVENEKIKLKNDKQNLEMEIMKQKRSTSQPQTSDELIDTNRANQTLFHSALDQSIVDNSKLRSQIFDTFASSDHPNQLEIKGYISSLENCLNNLIKERYLKDFEMSKLKARISGLKFVSGYLEHTVREVYVDCLLQLMKYSRDSNTKSDNKLNRLIDISGIDELTQSEISKIFDSHTGHGKQRQTAPIHNPSTSYFNNLSIHLDAKLSNVLTFNNRNFHSSAMSPRKKLIVLVKFVMVVNKFKRLMKQNRKKEKKLYRILERKSVPIMN</sequence>
<accession>A0AAV5QLB2</accession>
<reference evidence="3 4" key="1">
    <citation type="journal article" date="2023" name="Elife">
        <title>Identification of key yeast species and microbe-microbe interactions impacting larval growth of Drosophila in the wild.</title>
        <authorList>
            <person name="Mure A."/>
            <person name="Sugiura Y."/>
            <person name="Maeda R."/>
            <person name="Honda K."/>
            <person name="Sakurai N."/>
            <person name="Takahashi Y."/>
            <person name="Watada M."/>
            <person name="Katoh T."/>
            <person name="Gotoh A."/>
            <person name="Gotoh Y."/>
            <person name="Taniguchi I."/>
            <person name="Nakamura K."/>
            <person name="Hayashi T."/>
            <person name="Katayama T."/>
            <person name="Uemura T."/>
            <person name="Hattori Y."/>
        </authorList>
    </citation>
    <scope>NUCLEOTIDE SEQUENCE [LARGE SCALE GENOMIC DNA]</scope>
    <source>
        <strain evidence="3 4">SC-9</strain>
    </source>
</reference>
<keyword evidence="1" id="KW-0175">Coiled coil</keyword>
<gene>
    <name evidence="3" type="ORF">DASC09_028110</name>
</gene>
<dbReference type="GeneID" id="90073465"/>
<evidence type="ECO:0000313" key="3">
    <source>
        <dbReference type="EMBL" id="GMM35486.1"/>
    </source>
</evidence>
<name>A0AAV5QLB2_9ASCO</name>
<feature type="compositionally biased region" description="Polar residues" evidence="2">
    <location>
        <begin position="178"/>
        <end position="189"/>
    </location>
</feature>
<protein>
    <submittedName>
        <fullName evidence="3">Uncharacterized protein</fullName>
    </submittedName>
</protein>
<evidence type="ECO:0000256" key="1">
    <source>
        <dbReference type="SAM" id="Coils"/>
    </source>
</evidence>
<proteinExistence type="predicted"/>
<feature type="coiled-coil region" evidence="1">
    <location>
        <begin position="505"/>
        <end position="581"/>
    </location>
</feature>
<dbReference type="Proteomes" id="UP001360560">
    <property type="component" value="Unassembled WGS sequence"/>
</dbReference>
<organism evidence="3 4">
    <name type="scientific">Saccharomycopsis crataegensis</name>
    <dbReference type="NCBI Taxonomy" id="43959"/>
    <lineage>
        <taxon>Eukaryota</taxon>
        <taxon>Fungi</taxon>
        <taxon>Dikarya</taxon>
        <taxon>Ascomycota</taxon>
        <taxon>Saccharomycotina</taxon>
        <taxon>Saccharomycetes</taxon>
        <taxon>Saccharomycopsidaceae</taxon>
        <taxon>Saccharomycopsis</taxon>
    </lineage>
</organism>
<dbReference type="AlphaFoldDB" id="A0AAV5QLB2"/>
<feature type="region of interest" description="Disordered" evidence="2">
    <location>
        <begin position="155"/>
        <end position="233"/>
    </location>
</feature>
<keyword evidence="4" id="KW-1185">Reference proteome</keyword>
<comment type="caution">
    <text evidence="3">The sequence shown here is derived from an EMBL/GenBank/DDBJ whole genome shotgun (WGS) entry which is preliminary data.</text>
</comment>
<evidence type="ECO:0000313" key="4">
    <source>
        <dbReference type="Proteomes" id="UP001360560"/>
    </source>
</evidence>
<dbReference type="RefSeq" id="XP_064852486.1">
    <property type="nucleotide sequence ID" value="XM_064996414.1"/>
</dbReference>
<evidence type="ECO:0000256" key="2">
    <source>
        <dbReference type="SAM" id="MobiDB-lite"/>
    </source>
</evidence>